<sequence length="705" mass="81751">MVPTVDYIFVSEFDKLKGVIVKRQFPSAPAVDQLEGVIDLLMPLNMHKYLNTIHYTVVPLFIDPASGLLSWQAQTESYKRIYLYTLSYFQEDDSYRNGTAMALSMLTRLPVFDIFKPLMTYLLHNLMEAPEKFDNIGLILKELNKIRISELIDEFRLNKHARFLLSRLDDQDISVPSRLTEFTKSDRFFRSNVNLGKTKFPLQIPALPLVSSSCAMYGIDLARERILRDFLIKIKDLELVLPKYSSLVPYSSIKPLHVIFNAILTKRKIVLYSYDSCYNDLMDIVQALLLLVDGDYPCYPILDVAALDISFQLPHYIVGTSNLLLKDRLPWDLFLSVDSNRLLIREEEAPSEKKTPKRLSTDSKFRQLFRKSTPSVSTIKEGIDHIVLDNSWDPAFPVIDPEAGNEFFAPVTEPSFFSTGFSFTPYIPSDDEPPSIHAQMNQMVEKLVEDHHGDLTIYQALTQYLYELDSVVLKSFKFYINLSKLKSYRHFALLKLEEPDSEDYTLVPELRLFIRENHIVLPLAINYPYKVGMPPPINNKLLDYYTSVMNQNHNLFRTFQNIELPNDTLYYWLDGYCFELDLNLLSKEVSQLLEKGKEVGLPKRKLYQLFRAINQLIKSRSTGGLEKFLAALYVQSGGFETFENLLIIASVYINKPRNKNDEVITEFKRFLSLILNHQFFTTYLLPLLNDFIKLSINDFIDHHMY</sequence>
<dbReference type="GO" id="GO:0005935">
    <property type="term" value="C:cellular bud neck"/>
    <property type="evidence" value="ECO:0007669"/>
    <property type="project" value="TreeGrafter"/>
</dbReference>
<dbReference type="GO" id="GO:0051666">
    <property type="term" value="P:actin cortical patch localization"/>
    <property type="evidence" value="ECO:0007669"/>
    <property type="project" value="TreeGrafter"/>
</dbReference>
<keyword evidence="3" id="KW-1185">Reference proteome</keyword>
<dbReference type="InterPro" id="IPR052809">
    <property type="entry name" value="Actin_polarity_regulatory"/>
</dbReference>
<dbReference type="PANTHER" id="PTHR28245:SF1">
    <property type="entry name" value="ARF3-INTERACTING PROTEIN 1"/>
    <property type="match status" value="1"/>
</dbReference>
<evidence type="ECO:0000313" key="3">
    <source>
        <dbReference type="Proteomes" id="UP000788993"/>
    </source>
</evidence>
<feature type="domain" description="Arf3-interacting protein 1 N-terminal" evidence="1">
    <location>
        <begin position="7"/>
        <end position="60"/>
    </location>
</feature>
<accession>A0A9P8PJ47</accession>
<evidence type="ECO:0000259" key="1">
    <source>
        <dbReference type="Pfam" id="PF07792"/>
    </source>
</evidence>
<comment type="caution">
    <text evidence="2">The sequence shown here is derived from an EMBL/GenBank/DDBJ whole genome shotgun (WGS) entry which is preliminary data.</text>
</comment>
<evidence type="ECO:0000313" key="2">
    <source>
        <dbReference type="EMBL" id="KAH3672570.1"/>
    </source>
</evidence>
<reference evidence="2" key="2">
    <citation type="submission" date="2021-01" db="EMBL/GenBank/DDBJ databases">
        <authorList>
            <person name="Schikora-Tamarit M.A."/>
        </authorList>
    </citation>
    <scope>NUCLEOTIDE SEQUENCE</scope>
    <source>
        <strain evidence="2">NCAIM Y.01608</strain>
    </source>
</reference>
<dbReference type="EMBL" id="JAEUBD010000753">
    <property type="protein sequence ID" value="KAH3672570.1"/>
    <property type="molecule type" value="Genomic_DNA"/>
</dbReference>
<dbReference type="GO" id="GO:0000282">
    <property type="term" value="P:cellular bud site selection"/>
    <property type="evidence" value="ECO:0007669"/>
    <property type="project" value="TreeGrafter"/>
</dbReference>
<proteinExistence type="predicted"/>
<name>A0A9P8PJ47_9ASCO</name>
<dbReference type="Proteomes" id="UP000788993">
    <property type="component" value="Unassembled WGS sequence"/>
</dbReference>
<protein>
    <recommendedName>
        <fullName evidence="1">Arf3-interacting protein 1 N-terminal domain-containing protein</fullName>
    </recommendedName>
</protein>
<gene>
    <name evidence="2" type="ORF">OGATHE_002215</name>
</gene>
<dbReference type="Pfam" id="PF08616">
    <property type="entry name" value="SPA"/>
    <property type="match status" value="1"/>
</dbReference>
<dbReference type="PANTHER" id="PTHR28245">
    <property type="entry name" value="ARF3-INTERACTING PROTEIN 1"/>
    <property type="match status" value="1"/>
</dbReference>
<reference evidence="2" key="1">
    <citation type="journal article" date="2021" name="Open Biol.">
        <title>Shared evolutionary footprints suggest mitochondrial oxidative damage underlies multiple complex I losses in fungi.</title>
        <authorList>
            <person name="Schikora-Tamarit M.A."/>
            <person name="Marcet-Houben M."/>
            <person name="Nosek J."/>
            <person name="Gabaldon T."/>
        </authorList>
    </citation>
    <scope>NUCLEOTIDE SEQUENCE</scope>
    <source>
        <strain evidence="2">NCAIM Y.01608</strain>
    </source>
</reference>
<dbReference type="AlphaFoldDB" id="A0A9P8PJ47"/>
<organism evidence="2 3">
    <name type="scientific">Ogataea polymorpha</name>
    <dbReference type="NCBI Taxonomy" id="460523"/>
    <lineage>
        <taxon>Eukaryota</taxon>
        <taxon>Fungi</taxon>
        <taxon>Dikarya</taxon>
        <taxon>Ascomycota</taxon>
        <taxon>Saccharomycotina</taxon>
        <taxon>Pichiomycetes</taxon>
        <taxon>Pichiales</taxon>
        <taxon>Pichiaceae</taxon>
        <taxon>Ogataea</taxon>
    </lineage>
</organism>
<dbReference type="InterPro" id="IPR012860">
    <property type="entry name" value="Afi1_N"/>
</dbReference>
<dbReference type="Pfam" id="PF07792">
    <property type="entry name" value="Afi1"/>
    <property type="match status" value="1"/>
</dbReference>
<dbReference type="GO" id="GO:0005886">
    <property type="term" value="C:plasma membrane"/>
    <property type="evidence" value="ECO:0007669"/>
    <property type="project" value="TreeGrafter"/>
</dbReference>